<dbReference type="EMBL" id="CM008046">
    <property type="protein sequence ID" value="PVH66485.1"/>
    <property type="molecule type" value="Genomic_DNA"/>
</dbReference>
<evidence type="ECO:0000256" key="1">
    <source>
        <dbReference type="SAM" id="MobiDB-lite"/>
    </source>
</evidence>
<evidence type="ECO:0000313" key="2">
    <source>
        <dbReference type="EMBL" id="PVH66485.1"/>
    </source>
</evidence>
<accession>A0A2T8KWE3</accession>
<reference evidence="2" key="1">
    <citation type="submission" date="2018-04" db="EMBL/GenBank/DDBJ databases">
        <title>WGS assembly of Panicum hallii.</title>
        <authorList>
            <person name="Lovell J."/>
            <person name="Jenkins J."/>
            <person name="Lowry D."/>
            <person name="Mamidi S."/>
            <person name="Sreedasyam A."/>
            <person name="Weng X."/>
            <person name="Barry K."/>
            <person name="Bonette J."/>
            <person name="Campitelli B."/>
            <person name="Daum C."/>
            <person name="Gordon S."/>
            <person name="Gould B."/>
            <person name="Lipzen A."/>
            <person name="Macqueen A."/>
            <person name="Palacio-Mejia J."/>
            <person name="Plott C."/>
            <person name="Shakirov E."/>
            <person name="Shu S."/>
            <person name="Yoshinaga Y."/>
            <person name="Zane M."/>
            <person name="Rokhsar D."/>
            <person name="Grimwood J."/>
            <person name="Schmutz J."/>
            <person name="Juenger T."/>
        </authorList>
    </citation>
    <scope>NUCLEOTIDE SEQUENCE [LARGE SCALE GENOMIC DNA]</scope>
    <source>
        <strain evidence="2">FIL2</strain>
    </source>
</reference>
<dbReference type="Proteomes" id="UP000243499">
    <property type="component" value="Chromosome 1"/>
</dbReference>
<dbReference type="Gramene" id="PVH66485">
    <property type="protein sequence ID" value="PVH66485"/>
    <property type="gene ID" value="PAHAL_1G259900"/>
</dbReference>
<organism evidence="2">
    <name type="scientific">Panicum hallii</name>
    <dbReference type="NCBI Taxonomy" id="206008"/>
    <lineage>
        <taxon>Eukaryota</taxon>
        <taxon>Viridiplantae</taxon>
        <taxon>Streptophyta</taxon>
        <taxon>Embryophyta</taxon>
        <taxon>Tracheophyta</taxon>
        <taxon>Spermatophyta</taxon>
        <taxon>Magnoliopsida</taxon>
        <taxon>Liliopsida</taxon>
        <taxon>Poales</taxon>
        <taxon>Poaceae</taxon>
        <taxon>PACMAD clade</taxon>
        <taxon>Panicoideae</taxon>
        <taxon>Panicodae</taxon>
        <taxon>Paniceae</taxon>
        <taxon>Panicinae</taxon>
        <taxon>Panicum</taxon>
        <taxon>Panicum sect. Panicum</taxon>
    </lineage>
</organism>
<name>A0A2T8KWE3_9POAL</name>
<gene>
    <name evidence="2" type="ORF">PAHAL_1G259900</name>
</gene>
<dbReference type="AlphaFoldDB" id="A0A2T8KWE3"/>
<proteinExistence type="predicted"/>
<protein>
    <submittedName>
        <fullName evidence="2">Uncharacterized protein</fullName>
    </submittedName>
</protein>
<sequence length="121" mass="13871">MPALAACGGRSEQARRRRSSLAVCDRPSTKRKRPVVRVERRPGKATRIPTAPPVLQLGCRARCRLPATPRHGLSALEQRKENLAAFSRFWMCECGWLISWQPVDFIRRIYVTVFPFFTISF</sequence>
<feature type="region of interest" description="Disordered" evidence="1">
    <location>
        <begin position="1"/>
        <end position="23"/>
    </location>
</feature>